<keyword evidence="1" id="KW-0732">Signal</keyword>
<dbReference type="Proteomes" id="UP000005222">
    <property type="component" value="Chromosome L"/>
</dbReference>
<dbReference type="eggNOG" id="ENOG502RPWB">
    <property type="taxonomic scope" value="Eukaryota"/>
</dbReference>
<gene>
    <name evidence="2" type="primary">Piso0_004143</name>
    <name evidence="2" type="ORF">GNLVRS01_PISO0K10394g</name>
    <name evidence="3" type="ORF">GNLVRS01_PISO0L10395g</name>
</gene>
<dbReference type="EMBL" id="FO082049">
    <property type="protein sequence ID" value="CCE83563.1"/>
    <property type="molecule type" value="Genomic_DNA"/>
</dbReference>
<evidence type="ECO:0000313" key="4">
    <source>
        <dbReference type="Proteomes" id="UP000005222"/>
    </source>
</evidence>
<dbReference type="Proteomes" id="UP000005222">
    <property type="component" value="Chromosome K"/>
</dbReference>
<sequence>MRGALLMSAAIALTGFQVTATPIGLKREEFNVTRESIESFLTASLLDTLFHDDATKLDNIAQADANKRDEMSALVQRSNLPFLDTILVFLKNSGLVNTIIELVLLNPDLERISAEATILLLKSGQVNLTDVFIALNKSGLALQTVELALDDPQILPGLLRIGSELLKQNGIGILQKRSVALDDEVLDKRETKETASDTTHSLTKRESQLLNDIFAALKDSGLAESVIQNLLTNPELAAPAAHFLSDILKSHAITLSELLTALKESNFALELLKQILGDKKVLERFGSLISDRVASGKIPQELLGLLN</sequence>
<dbReference type="OrthoDB" id="4018855at2759"/>
<name>G8YAI0_PICSO</name>
<proteinExistence type="predicted"/>
<dbReference type="InParanoid" id="G8YAI0"/>
<dbReference type="AlphaFoldDB" id="G8YAI0"/>
<reference evidence="2" key="1">
    <citation type="submission" date="2011-10" db="EMBL/GenBank/DDBJ databases">
        <authorList>
            <person name="Genoscope - CEA"/>
        </authorList>
    </citation>
    <scope>NUCLEOTIDE SEQUENCE</scope>
</reference>
<evidence type="ECO:0000313" key="2">
    <source>
        <dbReference type="EMBL" id="CCE83563.1"/>
    </source>
</evidence>
<dbReference type="HOGENOM" id="CLU_068906_0_0_1"/>
<dbReference type="EMBL" id="FO082048">
    <property type="protein sequence ID" value="CCE84594.1"/>
    <property type="molecule type" value="Genomic_DNA"/>
</dbReference>
<organism evidence="2 4">
    <name type="scientific">Pichia sorbitophila (strain ATCC MYA-4447 / BCRC 22081 / CBS 7064 / NBRC 10061 / NRRL Y-12695)</name>
    <name type="common">Hybrid yeast</name>
    <dbReference type="NCBI Taxonomy" id="559304"/>
    <lineage>
        <taxon>Eukaryota</taxon>
        <taxon>Fungi</taxon>
        <taxon>Dikarya</taxon>
        <taxon>Ascomycota</taxon>
        <taxon>Saccharomycotina</taxon>
        <taxon>Pichiomycetes</taxon>
        <taxon>Debaryomycetaceae</taxon>
        <taxon>Millerozyma</taxon>
    </lineage>
</organism>
<evidence type="ECO:0000256" key="1">
    <source>
        <dbReference type="SAM" id="SignalP"/>
    </source>
</evidence>
<feature type="signal peptide" evidence="1">
    <location>
        <begin position="1"/>
        <end position="20"/>
    </location>
</feature>
<reference evidence="4" key="2">
    <citation type="journal article" date="2012" name="G3 (Bethesda)">
        <title>Pichia sorbitophila, an interspecies yeast hybrid reveals early steps of genome resolution following polyploidization.</title>
        <authorList>
            <person name="Leh Louis V."/>
            <person name="Despons L."/>
            <person name="Friedrich A."/>
            <person name="Martin T."/>
            <person name="Durrens P."/>
            <person name="Casaregola S."/>
            <person name="Neuveglise C."/>
            <person name="Fairhead C."/>
            <person name="Marck C."/>
            <person name="Cruz J.A."/>
            <person name="Straub M.L."/>
            <person name="Kugler V."/>
            <person name="Sacerdot C."/>
            <person name="Uzunov Z."/>
            <person name="Thierry A."/>
            <person name="Weiss S."/>
            <person name="Bleykasten C."/>
            <person name="De Montigny J."/>
            <person name="Jacques N."/>
            <person name="Jung P."/>
            <person name="Lemaire M."/>
            <person name="Mallet S."/>
            <person name="Morel G."/>
            <person name="Richard G.F."/>
            <person name="Sarkar A."/>
            <person name="Savel G."/>
            <person name="Schacherer J."/>
            <person name="Seret M.L."/>
            <person name="Talla E."/>
            <person name="Samson G."/>
            <person name="Jubin C."/>
            <person name="Poulain J."/>
            <person name="Vacherie B."/>
            <person name="Barbe V."/>
            <person name="Pelletier E."/>
            <person name="Sherman D.J."/>
            <person name="Westhof E."/>
            <person name="Weissenbach J."/>
            <person name="Baret P.V."/>
            <person name="Wincker P."/>
            <person name="Gaillardin C."/>
            <person name="Dujon B."/>
            <person name="Souciet J.L."/>
        </authorList>
    </citation>
    <scope>NUCLEOTIDE SEQUENCE [LARGE SCALE GENOMIC DNA]</scope>
    <source>
        <strain evidence="4">ATCC MYA-4447 / BCRC 22081 / CBS 7064 / NBRC 10061 / NRRL Y-12695</strain>
    </source>
</reference>
<evidence type="ECO:0000313" key="3">
    <source>
        <dbReference type="EMBL" id="CCE84594.1"/>
    </source>
</evidence>
<protein>
    <submittedName>
        <fullName evidence="2">Piso0_004143 protein</fullName>
    </submittedName>
</protein>
<accession>G8YAI0</accession>
<feature type="chain" id="PRO_5007664771" evidence="1">
    <location>
        <begin position="21"/>
        <end position="307"/>
    </location>
</feature>
<keyword evidence="4" id="KW-1185">Reference proteome</keyword>